<dbReference type="Proteomes" id="UP000188603">
    <property type="component" value="Chromosome"/>
</dbReference>
<accession>A0A1U9K9A8</accession>
<dbReference type="EMBL" id="CP019699">
    <property type="protein sequence ID" value="AQS56645.1"/>
    <property type="molecule type" value="Genomic_DNA"/>
</dbReference>
<feature type="signal peptide" evidence="1">
    <location>
        <begin position="1"/>
        <end position="23"/>
    </location>
</feature>
<dbReference type="STRING" id="1471761.B0W44_13665"/>
<sequence>MVNKRFVVLCCGFILLCGGIVLAPQVQSGFPPTAVASETDLEKVVEVVGSYADRQRDDDPLIEVEPGIWAKQSNVKGVEIDGVTYYYNLSPHMSYDPVSRNAVRKRDITIVYEDGDNEAPMVIYKLRNP</sequence>
<protein>
    <submittedName>
        <fullName evidence="2">Uncharacterized protein</fullName>
    </submittedName>
</protein>
<evidence type="ECO:0000313" key="2">
    <source>
        <dbReference type="EMBL" id="AQS56645.1"/>
    </source>
</evidence>
<proteinExistence type="predicted"/>
<gene>
    <name evidence="2" type="ORF">B0W44_13665</name>
</gene>
<keyword evidence="3" id="KW-1185">Reference proteome</keyword>
<dbReference type="AlphaFoldDB" id="A0A1U9K9A8"/>
<evidence type="ECO:0000313" key="3">
    <source>
        <dbReference type="Proteomes" id="UP000188603"/>
    </source>
</evidence>
<reference evidence="2 3" key="1">
    <citation type="journal article" date="2015" name="Int. J. Syst. Evol. Microbiol.">
        <title>Novibacillus thermophilus gen. nov., sp. nov., a Gram-staining-negative and moderately thermophilic member of the family Thermoactinomycetaceae.</title>
        <authorList>
            <person name="Yang G."/>
            <person name="Chen J."/>
            <person name="Zhou S."/>
        </authorList>
    </citation>
    <scope>NUCLEOTIDE SEQUENCE [LARGE SCALE GENOMIC DNA]</scope>
    <source>
        <strain evidence="2 3">SG-1</strain>
    </source>
</reference>
<keyword evidence="1" id="KW-0732">Signal</keyword>
<name>A0A1U9K9A8_9BACL</name>
<evidence type="ECO:0000256" key="1">
    <source>
        <dbReference type="SAM" id="SignalP"/>
    </source>
</evidence>
<dbReference type="KEGG" id="ntr:B0W44_13665"/>
<feature type="chain" id="PRO_5039715093" evidence="1">
    <location>
        <begin position="24"/>
        <end position="129"/>
    </location>
</feature>
<organism evidence="2 3">
    <name type="scientific">Novibacillus thermophilus</name>
    <dbReference type="NCBI Taxonomy" id="1471761"/>
    <lineage>
        <taxon>Bacteria</taxon>
        <taxon>Bacillati</taxon>
        <taxon>Bacillota</taxon>
        <taxon>Bacilli</taxon>
        <taxon>Bacillales</taxon>
        <taxon>Thermoactinomycetaceae</taxon>
        <taxon>Novibacillus</taxon>
    </lineage>
</organism>